<name>A0A9N9I1A9_9GLOM</name>
<sequence length="506" mass="59266">MSSIEIHNYFKRKCADWSLIGFLNESKEEPFQLKMDLYLRSLRLIINCEKGIRKEKAQLLHNKYNSKTIEPQTSAGTQDTEPNYKMARKWETEHSKKHIYLNKSMFMEIESASGTVNSGTINETINNETIGCGAFDNNHEKKQNMRIKKNKIVADLLPDDQTHSKKPLMESHQNHNSTSDLSTKFNCEEDVDIESEYYDARKRYKILYSWEDVIDKVDFRELLKRICLSNIMLIERTKSSYFTITSAIWNKIFRRQLPPSLPPVVNNMALKYSSMLNSFTLLSDIQDVWYANFSKVVKLNVQDKDKFCQAQIIFRNFLLLSSKGMNTNNEDTFVYETLHDLFKEIFHDSMFELIWANSESSVSKNWRYSSSDKENFRGKKPDFKIVTNIRDEILFSEAKPKDSSSILINKDFDWTSFFWYLGLRARIHIYEMDINYDRIYRMFLTANVLTPTEPAQFLSLIPVLEALYNVKDCISETLKVITPSTPPSPSRSTYRRMSIPSPKPIK</sequence>
<feature type="compositionally biased region" description="Basic and acidic residues" evidence="1">
    <location>
        <begin position="162"/>
        <end position="173"/>
    </location>
</feature>
<feature type="non-terminal residue" evidence="2">
    <location>
        <position position="506"/>
    </location>
</feature>
<dbReference type="OrthoDB" id="2429771at2759"/>
<accession>A0A9N9I1A9</accession>
<evidence type="ECO:0000313" key="3">
    <source>
        <dbReference type="Proteomes" id="UP000789570"/>
    </source>
</evidence>
<gene>
    <name evidence="2" type="ORF">FCALED_LOCUS14197</name>
</gene>
<feature type="non-terminal residue" evidence="2">
    <location>
        <position position="1"/>
    </location>
</feature>
<organism evidence="2 3">
    <name type="scientific">Funneliformis caledonium</name>
    <dbReference type="NCBI Taxonomy" id="1117310"/>
    <lineage>
        <taxon>Eukaryota</taxon>
        <taxon>Fungi</taxon>
        <taxon>Fungi incertae sedis</taxon>
        <taxon>Mucoromycota</taxon>
        <taxon>Glomeromycotina</taxon>
        <taxon>Glomeromycetes</taxon>
        <taxon>Glomerales</taxon>
        <taxon>Glomeraceae</taxon>
        <taxon>Funneliformis</taxon>
    </lineage>
</organism>
<dbReference type="Proteomes" id="UP000789570">
    <property type="component" value="Unassembled WGS sequence"/>
</dbReference>
<reference evidence="2" key="1">
    <citation type="submission" date="2021-06" db="EMBL/GenBank/DDBJ databases">
        <authorList>
            <person name="Kallberg Y."/>
            <person name="Tangrot J."/>
            <person name="Rosling A."/>
        </authorList>
    </citation>
    <scope>NUCLEOTIDE SEQUENCE</scope>
    <source>
        <strain evidence="2">UK204</strain>
    </source>
</reference>
<keyword evidence="3" id="KW-1185">Reference proteome</keyword>
<feature type="region of interest" description="Disordered" evidence="1">
    <location>
        <begin position="162"/>
        <end position="181"/>
    </location>
</feature>
<evidence type="ECO:0000313" key="2">
    <source>
        <dbReference type="EMBL" id="CAG8716824.1"/>
    </source>
</evidence>
<feature type="region of interest" description="Disordered" evidence="1">
    <location>
        <begin position="483"/>
        <end position="506"/>
    </location>
</feature>
<dbReference type="AlphaFoldDB" id="A0A9N9I1A9"/>
<evidence type="ECO:0000256" key="1">
    <source>
        <dbReference type="SAM" id="MobiDB-lite"/>
    </source>
</evidence>
<comment type="caution">
    <text evidence="2">The sequence shown here is derived from an EMBL/GenBank/DDBJ whole genome shotgun (WGS) entry which is preliminary data.</text>
</comment>
<protein>
    <submittedName>
        <fullName evidence="2">2451_t:CDS:1</fullName>
    </submittedName>
</protein>
<proteinExistence type="predicted"/>
<dbReference type="EMBL" id="CAJVPQ010009638">
    <property type="protein sequence ID" value="CAG8716824.1"/>
    <property type="molecule type" value="Genomic_DNA"/>
</dbReference>